<dbReference type="AlphaFoldDB" id="A0A0K6GAU1"/>
<feature type="transmembrane region" description="Helical" evidence="2">
    <location>
        <begin position="210"/>
        <end position="233"/>
    </location>
</feature>
<keyword evidence="2" id="KW-0812">Transmembrane</keyword>
<keyword evidence="5" id="KW-1185">Reference proteome</keyword>
<feature type="compositionally biased region" description="Polar residues" evidence="1">
    <location>
        <begin position="156"/>
        <end position="166"/>
    </location>
</feature>
<organism evidence="4 5">
    <name type="scientific">Rhizoctonia solani</name>
    <dbReference type="NCBI Taxonomy" id="456999"/>
    <lineage>
        <taxon>Eukaryota</taxon>
        <taxon>Fungi</taxon>
        <taxon>Dikarya</taxon>
        <taxon>Basidiomycota</taxon>
        <taxon>Agaricomycotina</taxon>
        <taxon>Agaricomycetes</taxon>
        <taxon>Cantharellales</taxon>
        <taxon>Ceratobasidiaceae</taxon>
        <taxon>Rhizoctonia</taxon>
    </lineage>
</organism>
<evidence type="ECO:0000313" key="4">
    <source>
        <dbReference type="EMBL" id="CUA75469.1"/>
    </source>
</evidence>
<evidence type="ECO:0000256" key="1">
    <source>
        <dbReference type="SAM" id="MobiDB-lite"/>
    </source>
</evidence>
<feature type="compositionally biased region" description="Low complexity" evidence="1">
    <location>
        <begin position="167"/>
        <end position="184"/>
    </location>
</feature>
<keyword evidence="2" id="KW-1133">Transmembrane helix</keyword>
<reference evidence="4 5" key="1">
    <citation type="submission" date="2015-07" db="EMBL/GenBank/DDBJ databases">
        <authorList>
            <person name="Noorani M."/>
        </authorList>
    </citation>
    <scope>NUCLEOTIDE SEQUENCE [LARGE SCALE GENOMIC DNA]</scope>
    <source>
        <strain evidence="4">BBA 69670</strain>
    </source>
</reference>
<protein>
    <recommendedName>
        <fullName evidence="6">Transmembrane protein</fullName>
    </recommendedName>
</protein>
<feature type="signal peptide" evidence="3">
    <location>
        <begin position="1"/>
        <end position="17"/>
    </location>
</feature>
<accession>A0A0K6GAU1</accession>
<evidence type="ECO:0000256" key="2">
    <source>
        <dbReference type="SAM" id="Phobius"/>
    </source>
</evidence>
<evidence type="ECO:0000256" key="3">
    <source>
        <dbReference type="SAM" id="SignalP"/>
    </source>
</evidence>
<feature type="region of interest" description="Disordered" evidence="1">
    <location>
        <begin position="156"/>
        <end position="205"/>
    </location>
</feature>
<feature type="chain" id="PRO_5005502917" description="Transmembrane protein" evidence="3">
    <location>
        <begin position="18"/>
        <end position="320"/>
    </location>
</feature>
<dbReference type="EMBL" id="CYGV01001555">
    <property type="protein sequence ID" value="CUA75469.1"/>
    <property type="molecule type" value="Genomic_DNA"/>
</dbReference>
<proteinExistence type="predicted"/>
<evidence type="ECO:0008006" key="6">
    <source>
        <dbReference type="Google" id="ProtNLM"/>
    </source>
</evidence>
<evidence type="ECO:0000313" key="5">
    <source>
        <dbReference type="Proteomes" id="UP000044841"/>
    </source>
</evidence>
<keyword evidence="3" id="KW-0732">Signal</keyword>
<sequence length="320" mass="33535">MLGFIVAFALFVSSVIAVPWTDATCIAETWSFNSRGQSPCLVASYLCASCTANNTCDISALEGTDMYYVLPQSLASSCSKRCSSVVWNLMSACGLCQRQLASTWQRWSSICTFDQKTTGIYPKPIPPDVTIPSWAYYDFTDANVFNAGVASQQSGPESSAISSATNTAVSAPAPTGSAPSPNSTHTEVIGGIPTGKPVEPQSGSNPNTGAIVGGVVGGVLGLGLIALLAYVLIRKPRSDNLMANINHSGPSSMAGQASPHQFDTRLSPVVEYKPYNPGEPPAFPIGSVMPAEGHQVESIPYSYQPRGAPGQPPYPAPHQA</sequence>
<name>A0A0K6GAU1_9AGAM</name>
<gene>
    <name evidence="4" type="ORF">RSOLAG22IIIB_11769</name>
</gene>
<feature type="region of interest" description="Disordered" evidence="1">
    <location>
        <begin position="297"/>
        <end position="320"/>
    </location>
</feature>
<feature type="compositionally biased region" description="Pro residues" evidence="1">
    <location>
        <begin position="310"/>
        <end position="320"/>
    </location>
</feature>
<keyword evidence="2" id="KW-0472">Membrane</keyword>
<dbReference type="Proteomes" id="UP000044841">
    <property type="component" value="Unassembled WGS sequence"/>
</dbReference>